<evidence type="ECO:0000313" key="1">
    <source>
        <dbReference type="EMBL" id="ALO49098.1"/>
    </source>
</evidence>
<dbReference type="AlphaFoldDB" id="A0A0S2KLB5"/>
<dbReference type="EMBL" id="CP013195">
    <property type="protein sequence ID" value="ALO49098.1"/>
    <property type="molecule type" value="Genomic_DNA"/>
</dbReference>
<gene>
    <name evidence="1" type="ORF">AS203_08365</name>
</gene>
<name>A0A0S2KLB5_9BACT</name>
<dbReference type="KEGG" id="peo:AS203_08365"/>
<keyword evidence="2" id="KW-1185">Reference proteome</keyword>
<dbReference type="Proteomes" id="UP000056252">
    <property type="component" value="Chromosome"/>
</dbReference>
<reference evidence="2" key="1">
    <citation type="submission" date="2015-11" db="EMBL/GenBank/DDBJ databases">
        <authorList>
            <person name="Holder M.E."/>
            <person name="Ajami N.J."/>
            <person name="Petrosino J.F."/>
        </authorList>
    </citation>
    <scope>NUCLEOTIDE SEQUENCE [LARGE SCALE GENOMIC DNA]</scope>
    <source>
        <strain evidence="2">F0113</strain>
    </source>
</reference>
<organism evidence="1 2">
    <name type="scientific">Hoylesella enoeca</name>
    <dbReference type="NCBI Taxonomy" id="76123"/>
    <lineage>
        <taxon>Bacteria</taxon>
        <taxon>Pseudomonadati</taxon>
        <taxon>Bacteroidota</taxon>
        <taxon>Bacteroidia</taxon>
        <taxon>Bacteroidales</taxon>
        <taxon>Prevotellaceae</taxon>
        <taxon>Hoylesella</taxon>
    </lineage>
</organism>
<evidence type="ECO:0000313" key="2">
    <source>
        <dbReference type="Proteomes" id="UP000056252"/>
    </source>
</evidence>
<protein>
    <submittedName>
        <fullName evidence="1">Uncharacterized protein</fullName>
    </submittedName>
</protein>
<proteinExistence type="predicted"/>
<dbReference type="STRING" id="76123.AS203_08365"/>
<sequence length="824" mass="93910">MSENDNPAGIFGNRLLGGWSKIFGKKHDNDKGEKQGHDHDKLKLKPFPPNHFFSQEELCFLAKNQEQCSRLQSWALQMSLWARSKSNEQDRNNPQFFPAVQWQDGLMSTWIDSEATPDSIDQQADRLYQLQLDGYKMDAAFVRMVEARACRSLVGNLFVDERQNETAARKGGKHFIWIKAVVDKSGEDLALSIYHYNKISHHHESEETVSYKQFKPLLENKEMTALGGEGQRKWNDEATARDMAEEKFTELVCLMRRSNICQGMFPAHSSISIRQEDGKDYVPMAWALSGDGIKIDFDPQVSISKSSLLITSNDSYRFVDVLDYIDKTISEQDASQELLTFVRIFGKDFCGDKVLSSGKYPLCRINGIEIDRVTAKASDTIVAFNNDTLETVTLSSEDRITLLKAVIRRSDELLTGLKSDLQRTTDEKVQEILQDRLNNIHQGLSAYNTCDNYHTLDELWQHITSIFRVKQSTETATVVPASAVKVIEAPQSTEVRDKEPLVHNQNEVQSVQEPIAKSDDGIKMPKQVDEAPSIEPKKSQMPEGYIRIEPSSKGRWHTAEMLRREAYRVYGKLLSAKLKKQLDNDNNPWVSKQMLTPRDIKGTVYTGPNAIMLALWTEQQGFELPFFITEEELRANELGILQDAKSLFILHKNGTSRVYNIAQTTFPVTQRRSYESLKLNMIATERKKTSGYQFLDADGFCKTALKFDGVPGLSIYDYAEKVIHIAPKSNFETEDDYYRDLAVAMVESTREVDFDTLRLDTYLFENLVSHLGSGIISQSCRFNATNPEYSRIWRERLENNPEYTKRILEQSDAASGQVLQSALT</sequence>
<dbReference type="RefSeq" id="WP_060544373.1">
    <property type="nucleotide sequence ID" value="NZ_CP013195.1"/>
</dbReference>
<dbReference type="OrthoDB" id="1056657at2"/>
<accession>A0A0S2KLB5</accession>
<dbReference type="GO" id="GO:0003697">
    <property type="term" value="F:single-stranded DNA binding"/>
    <property type="evidence" value="ECO:0007669"/>
    <property type="project" value="InterPro"/>
</dbReference>